<evidence type="ECO:0000313" key="2">
    <source>
        <dbReference type="Proteomes" id="UP000288805"/>
    </source>
</evidence>
<name>A0A438HKW7_VITVI</name>
<dbReference type="InterPro" id="IPR029069">
    <property type="entry name" value="HotDog_dom_sf"/>
</dbReference>
<dbReference type="InterPro" id="IPR039298">
    <property type="entry name" value="ACOT13"/>
</dbReference>
<reference evidence="1 2" key="1">
    <citation type="journal article" date="2018" name="PLoS Genet.">
        <title>Population sequencing reveals clonal diversity and ancestral inbreeding in the grapevine cultivar Chardonnay.</title>
        <authorList>
            <person name="Roach M.J."/>
            <person name="Johnson D.L."/>
            <person name="Bohlmann J."/>
            <person name="van Vuuren H.J."/>
            <person name="Jones S.J."/>
            <person name="Pretorius I.S."/>
            <person name="Schmidt S.A."/>
            <person name="Borneman A.R."/>
        </authorList>
    </citation>
    <scope>NUCLEOTIDE SEQUENCE [LARGE SCALE GENOMIC DNA]</scope>
    <source>
        <strain evidence="2">cv. Chardonnay</strain>
        <tissue evidence="1">Leaf</tissue>
    </source>
</reference>
<proteinExistence type="predicted"/>
<evidence type="ECO:0000313" key="1">
    <source>
        <dbReference type="EMBL" id="RVW85125.1"/>
    </source>
</evidence>
<dbReference type="EMBL" id="QGNW01000207">
    <property type="protein sequence ID" value="RVW85125.1"/>
    <property type="molecule type" value="Genomic_DNA"/>
</dbReference>
<accession>A0A438HKW7</accession>
<protein>
    <recommendedName>
        <fullName evidence="3">Thioesterase domain-containing protein</fullName>
    </recommendedName>
</protein>
<organism evidence="1 2">
    <name type="scientific">Vitis vinifera</name>
    <name type="common">Grape</name>
    <dbReference type="NCBI Taxonomy" id="29760"/>
    <lineage>
        <taxon>Eukaryota</taxon>
        <taxon>Viridiplantae</taxon>
        <taxon>Streptophyta</taxon>
        <taxon>Embryophyta</taxon>
        <taxon>Tracheophyta</taxon>
        <taxon>Spermatophyta</taxon>
        <taxon>Magnoliopsida</taxon>
        <taxon>eudicotyledons</taxon>
        <taxon>Gunneridae</taxon>
        <taxon>Pentapetalae</taxon>
        <taxon>rosids</taxon>
        <taxon>Vitales</taxon>
        <taxon>Vitaceae</taxon>
        <taxon>Viteae</taxon>
        <taxon>Vitis</taxon>
    </lineage>
</organism>
<gene>
    <name evidence="1" type="ORF">CK203_032883</name>
</gene>
<dbReference type="PANTHER" id="PTHR21660">
    <property type="entry name" value="THIOESTERASE SUPERFAMILY MEMBER-RELATED"/>
    <property type="match status" value="1"/>
</dbReference>
<dbReference type="Proteomes" id="UP000288805">
    <property type="component" value="Unassembled WGS sequence"/>
</dbReference>
<sequence>MEKGSGRRGAGGEVTISRQIPEAHLSRTLGFFQHIGVTADLPPNCQEKDFYSHLIRGILQVQRVERGHLTCLFCVVPAVANYYGGLHGGAVAIIVELVSIACARTVVAEDKELFLGELSMSYLSAAPAKVSLLVLTPFSRLSLREAKVHNKDNGLRKEACVAQGMLTMLGSCHLLDGPVSNKQAEVVTDASVVRSGRNVTVIAVEFKMKKTSKLIYTGRATFYNMPIAKL</sequence>
<dbReference type="PANTHER" id="PTHR21660:SF12">
    <property type="entry name" value="OS07G0462700 PROTEIN"/>
    <property type="match status" value="1"/>
</dbReference>
<evidence type="ECO:0008006" key="3">
    <source>
        <dbReference type="Google" id="ProtNLM"/>
    </source>
</evidence>
<dbReference type="AlphaFoldDB" id="A0A438HKW7"/>
<comment type="caution">
    <text evidence="1">The sequence shown here is derived from an EMBL/GenBank/DDBJ whole genome shotgun (WGS) entry which is preliminary data.</text>
</comment>
<dbReference type="GO" id="GO:0047617">
    <property type="term" value="F:fatty acyl-CoA hydrolase activity"/>
    <property type="evidence" value="ECO:0007669"/>
    <property type="project" value="InterPro"/>
</dbReference>
<dbReference type="SUPFAM" id="SSF54637">
    <property type="entry name" value="Thioesterase/thiol ester dehydrase-isomerase"/>
    <property type="match status" value="1"/>
</dbReference>
<dbReference type="Gene3D" id="3.10.129.10">
    <property type="entry name" value="Hotdog Thioesterase"/>
    <property type="match status" value="1"/>
</dbReference>
<dbReference type="CDD" id="cd03443">
    <property type="entry name" value="PaaI_thioesterase"/>
    <property type="match status" value="1"/>
</dbReference>